<keyword evidence="1" id="KW-1133">Transmembrane helix</keyword>
<protein>
    <submittedName>
        <fullName evidence="2">Uncharacterized protein</fullName>
    </submittedName>
</protein>
<dbReference type="AlphaFoldDB" id="A0A0H5SIV6"/>
<dbReference type="Proteomes" id="UP000236497">
    <property type="component" value="Unassembled WGS sequence"/>
</dbReference>
<reference evidence="2 3" key="1">
    <citation type="submission" date="2015-06" db="EMBL/GenBank/DDBJ databases">
        <authorList>
            <person name="Wibberg Daniel"/>
        </authorList>
    </citation>
    <scope>NUCLEOTIDE SEQUENCE [LARGE SCALE GENOMIC DNA]</scope>
    <source>
        <strain evidence="2 3">T3/55T</strain>
    </source>
</reference>
<name>A0A0H5SIV6_HERHM</name>
<dbReference type="Pfam" id="PF20462">
    <property type="entry name" value="DUF6715"/>
    <property type="match status" value="1"/>
</dbReference>
<evidence type="ECO:0000256" key="1">
    <source>
        <dbReference type="SAM" id="Phobius"/>
    </source>
</evidence>
<proteinExistence type="predicted"/>
<keyword evidence="3" id="KW-1185">Reference proteome</keyword>
<dbReference type="InterPro" id="IPR046563">
    <property type="entry name" value="DUF6715"/>
</dbReference>
<accession>A0A0H5SIV6</accession>
<evidence type="ECO:0000313" key="3">
    <source>
        <dbReference type="Proteomes" id="UP000236497"/>
    </source>
</evidence>
<keyword evidence="1" id="KW-0472">Membrane</keyword>
<gene>
    <name evidence="2" type="ORF">HHT355_2258</name>
</gene>
<dbReference type="EMBL" id="CVTD020000025">
    <property type="protein sequence ID" value="CRZ35447.1"/>
    <property type="molecule type" value="Genomic_DNA"/>
</dbReference>
<evidence type="ECO:0000313" key="2">
    <source>
        <dbReference type="EMBL" id="CRZ35447.1"/>
    </source>
</evidence>
<organism evidence="2 3">
    <name type="scientific">Herbinix hemicellulosilytica</name>
    <dbReference type="NCBI Taxonomy" id="1564487"/>
    <lineage>
        <taxon>Bacteria</taxon>
        <taxon>Bacillati</taxon>
        <taxon>Bacillota</taxon>
        <taxon>Clostridia</taxon>
        <taxon>Lachnospirales</taxon>
        <taxon>Lachnospiraceae</taxon>
        <taxon>Herbinix</taxon>
    </lineage>
</organism>
<dbReference type="RefSeq" id="WP_103203530.1">
    <property type="nucleotide sequence ID" value="NZ_CVTD020000025.1"/>
</dbReference>
<feature type="transmembrane region" description="Helical" evidence="1">
    <location>
        <begin position="7"/>
        <end position="27"/>
    </location>
</feature>
<sequence length="191" mass="22660">MKRAKKPLANIFTLISLVAVIVVLFIVNQSQKANKQRETSIEKLTEVQRILKMDLVNDYPKTPREVAKLHGDMTRLLYSGIKDEEIEELAIKIRELCDEEFLELNPMEQYLTDLYSDISLWRKVDRKIENNFIVNEEKEENYKKDGKEYATAYISFTVTEKGKTSELRKYLMRKDKDNRWKILGWEYIADK</sequence>
<keyword evidence="1" id="KW-0812">Transmembrane</keyword>
<dbReference type="OrthoDB" id="9795825at2"/>